<evidence type="ECO:0008006" key="3">
    <source>
        <dbReference type="Google" id="ProtNLM"/>
    </source>
</evidence>
<organism evidence="1 2">
    <name type="scientific">Mycena maculata</name>
    <dbReference type="NCBI Taxonomy" id="230809"/>
    <lineage>
        <taxon>Eukaryota</taxon>
        <taxon>Fungi</taxon>
        <taxon>Dikarya</taxon>
        <taxon>Basidiomycota</taxon>
        <taxon>Agaricomycotina</taxon>
        <taxon>Agaricomycetes</taxon>
        <taxon>Agaricomycetidae</taxon>
        <taxon>Agaricales</taxon>
        <taxon>Marasmiineae</taxon>
        <taxon>Mycenaceae</taxon>
        <taxon>Mycena</taxon>
    </lineage>
</organism>
<keyword evidence="2" id="KW-1185">Reference proteome</keyword>
<name>A0AAD7NDS0_9AGAR</name>
<sequence>MGFFSSDSSEATAYDQFDQQKVHKSEISHELLSGAAAFFAAKEYEKHVAAQGKPTSHAEAKALLAGFAGVFIDKEVETHGLDFIDKEKAKHEAHNAANDQLVAAGEY</sequence>
<reference evidence="1" key="1">
    <citation type="submission" date="2023-03" db="EMBL/GenBank/DDBJ databases">
        <title>Massive genome expansion in bonnet fungi (Mycena s.s.) driven by repeated elements and novel gene families across ecological guilds.</title>
        <authorList>
            <consortium name="Lawrence Berkeley National Laboratory"/>
            <person name="Harder C.B."/>
            <person name="Miyauchi S."/>
            <person name="Viragh M."/>
            <person name="Kuo A."/>
            <person name="Thoen E."/>
            <person name="Andreopoulos B."/>
            <person name="Lu D."/>
            <person name="Skrede I."/>
            <person name="Drula E."/>
            <person name="Henrissat B."/>
            <person name="Morin E."/>
            <person name="Kohler A."/>
            <person name="Barry K."/>
            <person name="LaButti K."/>
            <person name="Morin E."/>
            <person name="Salamov A."/>
            <person name="Lipzen A."/>
            <person name="Mereny Z."/>
            <person name="Hegedus B."/>
            <person name="Baldrian P."/>
            <person name="Stursova M."/>
            <person name="Weitz H."/>
            <person name="Taylor A."/>
            <person name="Grigoriev I.V."/>
            <person name="Nagy L.G."/>
            <person name="Martin F."/>
            <person name="Kauserud H."/>
        </authorList>
    </citation>
    <scope>NUCLEOTIDE SEQUENCE</scope>
    <source>
        <strain evidence="1">CBHHK188m</strain>
    </source>
</reference>
<gene>
    <name evidence="1" type="ORF">DFH07DRAFT_820424</name>
</gene>
<dbReference type="Proteomes" id="UP001215280">
    <property type="component" value="Unassembled WGS sequence"/>
</dbReference>
<protein>
    <recommendedName>
        <fullName evidence="3">Phosphoglycerate mutase family protein</fullName>
    </recommendedName>
</protein>
<dbReference type="PANTHER" id="PTHR37450">
    <property type="entry name" value="CIPC PROTEIN"/>
    <property type="match status" value="1"/>
</dbReference>
<dbReference type="Pfam" id="PF12585">
    <property type="entry name" value="DUF3759"/>
    <property type="match status" value="1"/>
</dbReference>
<comment type="caution">
    <text evidence="1">The sequence shown here is derived from an EMBL/GenBank/DDBJ whole genome shotgun (WGS) entry which is preliminary data.</text>
</comment>
<evidence type="ECO:0000313" key="2">
    <source>
        <dbReference type="Proteomes" id="UP001215280"/>
    </source>
</evidence>
<evidence type="ECO:0000313" key="1">
    <source>
        <dbReference type="EMBL" id="KAJ7756398.1"/>
    </source>
</evidence>
<dbReference type="EMBL" id="JARJLG010000061">
    <property type="protein sequence ID" value="KAJ7756398.1"/>
    <property type="molecule type" value="Genomic_DNA"/>
</dbReference>
<proteinExistence type="predicted"/>
<dbReference type="PANTHER" id="PTHR37450:SF1">
    <property type="entry name" value="CIPC PROTEIN"/>
    <property type="match status" value="1"/>
</dbReference>
<accession>A0AAD7NDS0</accession>
<dbReference type="AlphaFoldDB" id="A0AAD7NDS0"/>
<dbReference type="InterPro" id="IPR022234">
    <property type="entry name" value="DUF3759"/>
</dbReference>